<dbReference type="InterPro" id="IPR011333">
    <property type="entry name" value="SKP1/BTB/POZ_sf"/>
</dbReference>
<proteinExistence type="predicted"/>
<gene>
    <name evidence="2" type="ORF">Vbra_18173</name>
</gene>
<accession>A0A0G4GKV4</accession>
<dbReference type="EMBL" id="CDMY01000700">
    <property type="protein sequence ID" value="CEM30658.1"/>
    <property type="molecule type" value="Genomic_DNA"/>
</dbReference>
<dbReference type="SUPFAM" id="SSF54534">
    <property type="entry name" value="FKBP-like"/>
    <property type="match status" value="1"/>
</dbReference>
<evidence type="ECO:0000313" key="2">
    <source>
        <dbReference type="EMBL" id="CEM30658.1"/>
    </source>
</evidence>
<dbReference type="InterPro" id="IPR046357">
    <property type="entry name" value="PPIase_dom_sf"/>
</dbReference>
<name>A0A0G4GKV4_VITBC</name>
<dbReference type="Proteomes" id="UP000041254">
    <property type="component" value="Unassembled WGS sequence"/>
</dbReference>
<feature type="region of interest" description="Disordered" evidence="1">
    <location>
        <begin position="57"/>
        <end position="77"/>
    </location>
</feature>
<dbReference type="InParanoid" id="A0A0G4GKV4"/>
<organism evidence="2 3">
    <name type="scientific">Vitrella brassicaformis (strain CCMP3155)</name>
    <dbReference type="NCBI Taxonomy" id="1169540"/>
    <lineage>
        <taxon>Eukaryota</taxon>
        <taxon>Sar</taxon>
        <taxon>Alveolata</taxon>
        <taxon>Colpodellida</taxon>
        <taxon>Vitrellaceae</taxon>
        <taxon>Vitrella</taxon>
    </lineage>
</organism>
<dbReference type="GO" id="GO:0003755">
    <property type="term" value="F:peptidyl-prolyl cis-trans isomerase activity"/>
    <property type="evidence" value="ECO:0007669"/>
    <property type="project" value="InterPro"/>
</dbReference>
<dbReference type="VEuPathDB" id="CryptoDB:Vbra_18173"/>
<keyword evidence="3" id="KW-1185">Reference proteome</keyword>
<dbReference type="SUPFAM" id="SSF54695">
    <property type="entry name" value="POZ domain"/>
    <property type="match status" value="1"/>
</dbReference>
<dbReference type="AlphaFoldDB" id="A0A0G4GKV4"/>
<dbReference type="PhylomeDB" id="A0A0G4GKV4"/>
<dbReference type="Gene3D" id="3.30.710.10">
    <property type="entry name" value="Potassium Channel Kv1.1, Chain A"/>
    <property type="match status" value="1"/>
</dbReference>
<sequence length="532" mass="59150">MHVHAASLVRDLDRIPSGLQTRVSLNTITNQPTSAERQATNEISMGAFVCCFRHDGSRSEGQRGCRHTGTDRPTNSRDSLTTEFAILSRFHVPVVHLCESLKPLEQEITAMQDSITQLKQSHGIADPPAARGDDMLMMNVGGSEWHVSRKHLTEGDGVEGSLLATLFSGKFDNRLMKDDKQRVFVDMDTGAFAAIHQAILAARAVQQATREGGRDGYSAGRLLADAHRRAFRGADDFWVRKLLSPVKKTPARDDTITCTWSVSTARVPKEARELAMALDEVLKAHDDKRRELERQLSAEKPRHAQLTVEIQGVEPFLAPLSGVDPIRVFLVCGQTIATTQSTIDEMSDDMALKRRNTASLWGSSVDDVAPDHVRRLIDHHRRKRHGASVAEASLPLQLANTRAQRAFDFDADMYGVKVDPPPAAPTGPRCLFVRLPSGASHKVIRTGLGAVPAAYQRVSYRWTEWRDGFGSGNKIDDGWYTDSVSSPHYGEWYREALQSMRVGETRRVIVPRGMYFTDQTAYVEIKMEDILG</sequence>
<evidence type="ECO:0000313" key="3">
    <source>
        <dbReference type="Proteomes" id="UP000041254"/>
    </source>
</evidence>
<evidence type="ECO:0008006" key="4">
    <source>
        <dbReference type="Google" id="ProtNLM"/>
    </source>
</evidence>
<evidence type="ECO:0000256" key="1">
    <source>
        <dbReference type="SAM" id="MobiDB-lite"/>
    </source>
</evidence>
<reference evidence="2 3" key="1">
    <citation type="submission" date="2014-11" db="EMBL/GenBank/DDBJ databases">
        <authorList>
            <person name="Zhu J."/>
            <person name="Qi W."/>
            <person name="Song R."/>
        </authorList>
    </citation>
    <scope>NUCLEOTIDE SEQUENCE [LARGE SCALE GENOMIC DNA]</scope>
</reference>
<dbReference type="Gene3D" id="3.10.50.40">
    <property type="match status" value="1"/>
</dbReference>
<dbReference type="OrthoDB" id="431168at2759"/>
<protein>
    <recommendedName>
        <fullName evidence="4">Potassium channel tetramerisation-type BTB domain-containing protein</fullName>
    </recommendedName>
</protein>